<accession>A0A9X5E4Z2</accession>
<organism evidence="1 2">
    <name type="scientific">Scytonema millei VB511283</name>
    <dbReference type="NCBI Taxonomy" id="1245923"/>
    <lineage>
        <taxon>Bacteria</taxon>
        <taxon>Bacillati</taxon>
        <taxon>Cyanobacteriota</taxon>
        <taxon>Cyanophyceae</taxon>
        <taxon>Nostocales</taxon>
        <taxon>Scytonemataceae</taxon>
        <taxon>Scytonema</taxon>
    </lineage>
</organism>
<gene>
    <name evidence="1" type="ORF">QH73_0010605</name>
</gene>
<evidence type="ECO:0008006" key="3">
    <source>
        <dbReference type="Google" id="ProtNLM"/>
    </source>
</evidence>
<reference evidence="1 2" key="1">
    <citation type="journal article" date="2015" name="Genome Announc.">
        <title>Draft Genome Sequence of the Terrestrial Cyanobacterium Scytonema millei VB511283, Isolated from Eastern India.</title>
        <authorList>
            <person name="Sen D."/>
            <person name="Chandrababunaidu M.M."/>
            <person name="Singh D."/>
            <person name="Sanghi N."/>
            <person name="Ghorai A."/>
            <person name="Mishra G.P."/>
            <person name="Madduluri M."/>
            <person name="Adhikary S.P."/>
            <person name="Tripathy S."/>
        </authorList>
    </citation>
    <scope>NUCLEOTIDE SEQUENCE [LARGE SCALE GENOMIC DNA]</scope>
    <source>
        <strain evidence="1 2">VB511283</strain>
    </source>
</reference>
<sequence length="76" mass="8343">MLYDFKDLDGAIAGNCDFEVAKLLINAGANPTIPGWMQITALHRAKTRKKPEGQRVYQLLLDAAKKSLIIASSPPF</sequence>
<dbReference type="Gene3D" id="1.25.40.20">
    <property type="entry name" value="Ankyrin repeat-containing domain"/>
    <property type="match status" value="1"/>
</dbReference>
<evidence type="ECO:0000313" key="1">
    <source>
        <dbReference type="EMBL" id="NHC35106.1"/>
    </source>
</evidence>
<proteinExistence type="predicted"/>
<comment type="caution">
    <text evidence="1">The sequence shown here is derived from an EMBL/GenBank/DDBJ whole genome shotgun (WGS) entry which is preliminary data.</text>
</comment>
<dbReference type="AlphaFoldDB" id="A0A9X5E4Z2"/>
<dbReference type="SUPFAM" id="SSF48403">
    <property type="entry name" value="Ankyrin repeat"/>
    <property type="match status" value="1"/>
</dbReference>
<protein>
    <recommendedName>
        <fullName evidence="3">Ankryin</fullName>
    </recommendedName>
</protein>
<evidence type="ECO:0000313" key="2">
    <source>
        <dbReference type="Proteomes" id="UP000031532"/>
    </source>
</evidence>
<name>A0A9X5E4Z2_9CYAN</name>
<keyword evidence="2" id="KW-1185">Reference proteome</keyword>
<dbReference type="OrthoDB" id="516183at2"/>
<dbReference type="Proteomes" id="UP000031532">
    <property type="component" value="Unassembled WGS sequence"/>
</dbReference>
<dbReference type="InterPro" id="IPR036770">
    <property type="entry name" value="Ankyrin_rpt-contain_sf"/>
</dbReference>
<dbReference type="EMBL" id="JTJC03000002">
    <property type="protein sequence ID" value="NHC35106.1"/>
    <property type="molecule type" value="Genomic_DNA"/>
</dbReference>
<dbReference type="RefSeq" id="WP_039716459.1">
    <property type="nucleotide sequence ID" value="NZ_JTJC03000002.1"/>
</dbReference>